<proteinExistence type="inferred from homology"/>
<feature type="transmembrane region" description="Helical" evidence="9">
    <location>
        <begin position="118"/>
        <end position="135"/>
    </location>
</feature>
<dbReference type="RefSeq" id="XP_005110669.1">
    <property type="nucleotide sequence ID" value="XM_005110612.3"/>
</dbReference>
<comment type="similarity">
    <text evidence="9">Belongs to the pannexin family.</text>
</comment>
<evidence type="ECO:0000256" key="4">
    <source>
        <dbReference type="ARBA" id="ARBA00022692"/>
    </source>
</evidence>
<dbReference type="Proteomes" id="UP000694888">
    <property type="component" value="Unplaced"/>
</dbReference>
<evidence type="ECO:0000256" key="5">
    <source>
        <dbReference type="ARBA" id="ARBA00022989"/>
    </source>
</evidence>
<evidence type="ECO:0000256" key="1">
    <source>
        <dbReference type="ARBA" id="ARBA00004651"/>
    </source>
</evidence>
<keyword evidence="5 9" id="KW-1133">Transmembrane helix</keyword>
<keyword evidence="8 9" id="KW-0407">Ion channel</keyword>
<comment type="subcellular location">
    <subcellularLocation>
        <location evidence="1 9">Cell membrane</location>
        <topology evidence="1 9">Multi-pass membrane protein</topology>
    </subcellularLocation>
</comment>
<evidence type="ECO:0000256" key="8">
    <source>
        <dbReference type="ARBA" id="ARBA00023303"/>
    </source>
</evidence>
<feature type="transmembrane region" description="Helical" evidence="9">
    <location>
        <begin position="317"/>
        <end position="336"/>
    </location>
</feature>
<evidence type="ECO:0000256" key="7">
    <source>
        <dbReference type="ARBA" id="ARBA00023136"/>
    </source>
</evidence>
<comment type="caution">
    <text evidence="9">Lacks conserved residue(s) required for the propagation of feature annotation.</text>
</comment>
<dbReference type="InterPro" id="IPR000990">
    <property type="entry name" value="Innexin"/>
</dbReference>
<evidence type="ECO:0000256" key="3">
    <source>
        <dbReference type="ARBA" id="ARBA00022475"/>
    </source>
</evidence>
<keyword evidence="10" id="KW-1185">Reference proteome</keyword>
<keyword evidence="7 9" id="KW-0472">Membrane</keyword>
<evidence type="ECO:0000256" key="2">
    <source>
        <dbReference type="ARBA" id="ARBA00022448"/>
    </source>
</evidence>
<sequence length="457" mass="53015">MPAANMDSIMNKFAAAVVVEPIKDDDFVDRLHYHVTVAVLFTLTVGSGMKEYASHPIDCWMPPGLTDASVQNHINSYCWTAPLRYPKYKVSAPQNDSNPIPLLEQSESQSLTHMRTAFYRWVTLLFIAQIILFRLPNSIYRKLHTTTDIRRIRDLVVQAQSEEDEKKKEKELNEVVTTFEDWIIGYKDENDVEKPTEGFIELTMNCGSGKKSGRYWSALYLGMKLLNLINTVGNFVLITLSLDFNFWKYGLVLIYSLIVHGDWHDPYNFPRLLMCDFAVEGAQASELTNGNSTSVVFQLQCTMSINELLEKIFAIEWFWLIFLFVTTLVNLFRWIIKTIPPLNVFYFVKDYESSMKSFGTVEKGISAIITGTLDESVYDKEKRNREEFILNYLKCDGVLVLRMLDMNHDRTVVLDIVKSLWLRYHMNKHLHFDPEKVATALVHMESEEEEEDEERNE</sequence>
<dbReference type="PROSITE" id="PS51013">
    <property type="entry name" value="PANNEXIN"/>
    <property type="match status" value="1"/>
</dbReference>
<dbReference type="Pfam" id="PF00876">
    <property type="entry name" value="Innexin"/>
    <property type="match status" value="1"/>
</dbReference>
<name>A0ABM0K7L7_APLCA</name>
<feature type="transmembrane region" description="Helical" evidence="9">
    <location>
        <begin position="218"/>
        <end position="240"/>
    </location>
</feature>
<evidence type="ECO:0000313" key="11">
    <source>
        <dbReference type="RefSeq" id="XP_005110669.1"/>
    </source>
</evidence>
<dbReference type="GeneID" id="101853040"/>
<keyword evidence="3" id="KW-1003">Cell membrane</keyword>
<protein>
    <recommendedName>
        <fullName evidence="9">Innexin</fullName>
    </recommendedName>
</protein>
<evidence type="ECO:0000256" key="9">
    <source>
        <dbReference type="RuleBase" id="RU010713"/>
    </source>
</evidence>
<dbReference type="PANTHER" id="PTHR11893">
    <property type="entry name" value="INNEXIN"/>
    <property type="match status" value="1"/>
</dbReference>
<organism evidence="10 11">
    <name type="scientific">Aplysia californica</name>
    <name type="common">California sea hare</name>
    <dbReference type="NCBI Taxonomy" id="6500"/>
    <lineage>
        <taxon>Eukaryota</taxon>
        <taxon>Metazoa</taxon>
        <taxon>Spiralia</taxon>
        <taxon>Lophotrochozoa</taxon>
        <taxon>Mollusca</taxon>
        <taxon>Gastropoda</taxon>
        <taxon>Heterobranchia</taxon>
        <taxon>Euthyneura</taxon>
        <taxon>Tectipleura</taxon>
        <taxon>Aplysiida</taxon>
        <taxon>Aplysioidea</taxon>
        <taxon>Aplysiidae</taxon>
        <taxon>Aplysia</taxon>
    </lineage>
</organism>
<comment type="function">
    <text evidence="9">Structural component of the gap junctions.</text>
</comment>
<accession>A0ABM0K7L7</accession>
<evidence type="ECO:0000313" key="10">
    <source>
        <dbReference type="Proteomes" id="UP000694888"/>
    </source>
</evidence>
<keyword evidence="6 9" id="KW-0406">Ion transport</keyword>
<keyword evidence="2 9" id="KW-0813">Transport</keyword>
<gene>
    <name evidence="11" type="primary">LOC101853040</name>
    <name evidence="9" type="synonym">inx</name>
</gene>
<dbReference type="PANTHER" id="PTHR11893:SF36">
    <property type="entry name" value="INNEXIN-5"/>
    <property type="match status" value="1"/>
</dbReference>
<dbReference type="PRINTS" id="PR01262">
    <property type="entry name" value="INNEXIN"/>
</dbReference>
<keyword evidence="4 9" id="KW-0812">Transmembrane</keyword>
<evidence type="ECO:0000256" key="6">
    <source>
        <dbReference type="ARBA" id="ARBA00023065"/>
    </source>
</evidence>
<reference evidence="11" key="1">
    <citation type="submission" date="2025-08" db="UniProtKB">
        <authorList>
            <consortium name="RefSeq"/>
        </authorList>
    </citation>
    <scope>IDENTIFICATION</scope>
</reference>